<accession>A0ACC4CR96</accession>
<dbReference type="Proteomes" id="UP000309997">
    <property type="component" value="Unassembled WGS sequence"/>
</dbReference>
<dbReference type="EMBL" id="RCHU02000002">
    <property type="protein sequence ID" value="KAL3603886.1"/>
    <property type="molecule type" value="Genomic_DNA"/>
</dbReference>
<sequence>MLNGRSFSCLTYYSSSPLGIVFEESFKCYKFDRLRLVLCMLFRGFTYTRKYVAFDLTDNLDKAQVNLVCLNFGSVRIVVVPPFIFVQQHLCLDSKVQLPPGCLLLPFPVKRGKKQAFPVIKPCTLFNCSILQARVHFKESAVPCYGHANLCRMLHCALHSSYCSLVFLQKAPFKPLVNQGRVASPRRYFFEARILYGNVDLPVSLGTPFNGSSSGVQCRLCGLGGYKICDKELHLPNQGMLQTGPLKSTFKANIFQRAKKVACMMRLSVQAKHVEHKDREELTVVGGTGSFAFARGLAVFAQTDPQPADVGGTYHVKLQLQLRFPDRSHTNIPG</sequence>
<comment type="caution">
    <text evidence="1">The sequence shown here is derived from an EMBL/GenBank/DDBJ whole genome shotgun (WGS) entry which is preliminary data.</text>
</comment>
<proteinExistence type="predicted"/>
<organism evidence="1 2">
    <name type="scientific">Populus alba</name>
    <name type="common">White poplar</name>
    <dbReference type="NCBI Taxonomy" id="43335"/>
    <lineage>
        <taxon>Eukaryota</taxon>
        <taxon>Viridiplantae</taxon>
        <taxon>Streptophyta</taxon>
        <taxon>Embryophyta</taxon>
        <taxon>Tracheophyta</taxon>
        <taxon>Spermatophyta</taxon>
        <taxon>Magnoliopsida</taxon>
        <taxon>eudicotyledons</taxon>
        <taxon>Gunneridae</taxon>
        <taxon>Pentapetalae</taxon>
        <taxon>rosids</taxon>
        <taxon>fabids</taxon>
        <taxon>Malpighiales</taxon>
        <taxon>Salicaceae</taxon>
        <taxon>Saliceae</taxon>
        <taxon>Populus</taxon>
    </lineage>
</organism>
<evidence type="ECO:0000313" key="1">
    <source>
        <dbReference type="EMBL" id="KAL3603886.1"/>
    </source>
</evidence>
<gene>
    <name evidence="1" type="ORF">D5086_004745</name>
</gene>
<protein>
    <submittedName>
        <fullName evidence="1">Uncharacterized protein</fullName>
    </submittedName>
</protein>
<evidence type="ECO:0000313" key="2">
    <source>
        <dbReference type="Proteomes" id="UP000309997"/>
    </source>
</evidence>
<reference evidence="1 2" key="1">
    <citation type="journal article" date="2024" name="Plant Biotechnol. J.">
        <title>Genome and CRISPR/Cas9 system of a widespread forest tree (Populus alba) in the world.</title>
        <authorList>
            <person name="Liu Y.J."/>
            <person name="Jiang P.F."/>
            <person name="Han X.M."/>
            <person name="Li X.Y."/>
            <person name="Wang H.M."/>
            <person name="Wang Y.J."/>
            <person name="Wang X.X."/>
            <person name="Zeng Q.Y."/>
        </authorList>
    </citation>
    <scope>NUCLEOTIDE SEQUENCE [LARGE SCALE GENOMIC DNA]</scope>
    <source>
        <strain evidence="2">cv. PAL-ZL1</strain>
    </source>
</reference>
<keyword evidence="2" id="KW-1185">Reference proteome</keyword>
<name>A0ACC4CR96_POPAL</name>